<dbReference type="NCBIfam" id="TIGR01414">
    <property type="entry name" value="autotrans_barl"/>
    <property type="match status" value="1"/>
</dbReference>
<reference evidence="2 3" key="1">
    <citation type="submission" date="2020-07" db="EMBL/GenBank/DDBJ databases">
        <title>Taxonomic revisions and descriptions of new bacterial species based on genomic comparisons in the high-G+C-content subgroup of the family Alcaligenaceae.</title>
        <authorList>
            <person name="Szabo A."/>
            <person name="Felfoldi T."/>
        </authorList>
    </citation>
    <scope>NUCLEOTIDE SEQUENCE [LARGE SCALE GENOMIC DNA]</scope>
    <source>
        <strain evidence="2 3">DSM 25264</strain>
    </source>
</reference>
<keyword evidence="3" id="KW-1185">Reference proteome</keyword>
<dbReference type="InterPro" id="IPR030895">
    <property type="entry name" value="T5SS_PEPC_rpt"/>
</dbReference>
<accession>A0A853FBI3</accession>
<dbReference type="InterPro" id="IPR005546">
    <property type="entry name" value="Autotransporte_beta"/>
</dbReference>
<feature type="domain" description="Autotransporter" evidence="1">
    <location>
        <begin position="688"/>
        <end position="964"/>
    </location>
</feature>
<dbReference type="RefSeq" id="WP_129968158.1">
    <property type="nucleotide sequence ID" value="NZ_JACCEW010000001.1"/>
</dbReference>
<dbReference type="Gene3D" id="2.40.128.130">
    <property type="entry name" value="Autotransporter beta-domain"/>
    <property type="match status" value="1"/>
</dbReference>
<sequence>MTSSFAQTTTWIGGISNDWNDPGNWSLGVPDAARNAVIGLPHPSPPHLNNAAGYVKDLDIAPSERDIGLLEIYGGLADATLNSDSAHLAYGERSVGSVRISGGRARWNTSGFLGIGGLGLSQIEVNNGGMLASDTAAIGVDSSFDNTVTVSGAGSSWINHNRLYVGLRGVGRLDVQDGAALASGDTYIGAEESADGAIVVSGAGSSWINTGVVLVGESGKGDLTVADGASVNAGRSAIGRYEGAKGAALVTGSGSTWTTNGFLLAGDQGAGTLTIAEGGRVVSTSQVRVGDAGTAVGAAMVTGPGSQWHNADQFSVGFWGKGFLHIENGGIVQGAPYTTIATWDGSQGQVTVSGSGSIWDNAGELHVGLRGIGVLSIEDGAQVRSGDSTVGTETGSDGVARLVGPGTAWTITGDLVVGQEGSGSLNIGADSVVNASRLVTIADQAGSSGVLLVNGVLTAGGVNVHAGGWLGGGGTVSGNTSVAGTVAPGNSIGTLAVAGNYTQRAGSTYEVELDSAGNSDLIDVWGAASIEGGMVNAVPLDGFSLDRDYTILTAGAGVSGTFDEAAMASGFAFLTPELSYDANNVFLTLTRSAPLSSAAWTPNQAATAEGIDSVGPGVPLWDAFIVLDADSARSAFDALSGEIHASAKSALLEDSHFLRDAVYDRLHMAWNAAPASGREGGVAVPSMSDSGTNAVWIRPFGSWGDFDGDGNAGGLDAATRGFFLGTDRLVSEHWRLGALAGYSHTSFDVNARSSSGSSDTYHLALYGGAQWDKIRLRAGLAHSWHDIGTRRTAAFSGLSEHLRSDYHARTIQAFGELGYRIDTGVVAMEPFANLGYANLHTDSFTERGGTTALSGRSETTETTFTTLGVRASADFTMGSMPAKVRGLLGWRHAFGDTTPLSRHTFVDSDTFEIAGVPIAKNAAVISAGLGLNVTDSAMVGLSYAGQFGSGVQQHGAVANFMMRF</sequence>
<dbReference type="AlphaFoldDB" id="A0A853FBI3"/>
<protein>
    <submittedName>
        <fullName evidence="2">Autotransporter domain-containing protein</fullName>
    </submittedName>
</protein>
<evidence type="ECO:0000259" key="1">
    <source>
        <dbReference type="PROSITE" id="PS51208"/>
    </source>
</evidence>
<dbReference type="SMART" id="SM00869">
    <property type="entry name" value="Autotransporter"/>
    <property type="match status" value="1"/>
</dbReference>
<dbReference type="EMBL" id="JACCEW010000001">
    <property type="protein sequence ID" value="NYT36260.1"/>
    <property type="molecule type" value="Genomic_DNA"/>
</dbReference>
<dbReference type="SUPFAM" id="SSF51126">
    <property type="entry name" value="Pectin lyase-like"/>
    <property type="match status" value="1"/>
</dbReference>
<comment type="caution">
    <text evidence="2">The sequence shown here is derived from an EMBL/GenBank/DDBJ whole genome shotgun (WGS) entry which is preliminary data.</text>
</comment>
<dbReference type="PROSITE" id="PS51208">
    <property type="entry name" value="AUTOTRANSPORTER"/>
    <property type="match status" value="1"/>
</dbReference>
<organism evidence="2 3">
    <name type="scientific">Allopusillimonas soli</name>
    <dbReference type="NCBI Taxonomy" id="659016"/>
    <lineage>
        <taxon>Bacteria</taxon>
        <taxon>Pseudomonadati</taxon>
        <taxon>Pseudomonadota</taxon>
        <taxon>Betaproteobacteria</taxon>
        <taxon>Burkholderiales</taxon>
        <taxon>Alcaligenaceae</taxon>
        <taxon>Allopusillimonas</taxon>
    </lineage>
</organism>
<dbReference type="OrthoDB" id="5760545at2"/>
<gene>
    <name evidence="2" type="ORF">H0A68_05190</name>
</gene>
<proteinExistence type="predicted"/>
<dbReference type="SUPFAM" id="SSF103515">
    <property type="entry name" value="Autotransporter"/>
    <property type="match status" value="1"/>
</dbReference>
<name>A0A853FBI3_9BURK</name>
<dbReference type="InterPro" id="IPR036709">
    <property type="entry name" value="Autotransporte_beta_dom_sf"/>
</dbReference>
<dbReference type="InterPro" id="IPR006315">
    <property type="entry name" value="OM_autotransptr_brl_dom"/>
</dbReference>
<dbReference type="Pfam" id="PF03797">
    <property type="entry name" value="Autotransporter"/>
    <property type="match status" value="1"/>
</dbReference>
<evidence type="ECO:0000313" key="3">
    <source>
        <dbReference type="Proteomes" id="UP000580517"/>
    </source>
</evidence>
<evidence type="ECO:0000313" key="2">
    <source>
        <dbReference type="EMBL" id="NYT36260.1"/>
    </source>
</evidence>
<dbReference type="Proteomes" id="UP000580517">
    <property type="component" value="Unassembled WGS sequence"/>
</dbReference>
<dbReference type="NCBIfam" id="TIGR04393">
    <property type="entry name" value="rpt_T5SS_PEPC"/>
    <property type="match status" value="6"/>
</dbReference>
<dbReference type="InterPro" id="IPR011050">
    <property type="entry name" value="Pectin_lyase_fold/virulence"/>
</dbReference>
<dbReference type="GO" id="GO:0019867">
    <property type="term" value="C:outer membrane"/>
    <property type="evidence" value="ECO:0007669"/>
    <property type="project" value="InterPro"/>
</dbReference>